<dbReference type="RefSeq" id="WP_244719605.1">
    <property type="nucleotide sequence ID" value="NZ_CP095049.1"/>
</dbReference>
<dbReference type="Proteomes" id="UP000831785">
    <property type="component" value="Chromosome"/>
</dbReference>
<proteinExistence type="predicted"/>
<keyword evidence="3" id="KW-1185">Reference proteome</keyword>
<evidence type="ECO:0000256" key="1">
    <source>
        <dbReference type="SAM" id="SignalP"/>
    </source>
</evidence>
<keyword evidence="1" id="KW-0732">Signal</keyword>
<gene>
    <name evidence="2" type="ORF">MUN80_03305</name>
</gene>
<reference evidence="2 3" key="1">
    <citation type="submission" date="2022-04" db="EMBL/GenBank/DDBJ databases">
        <title>Hymenobacter sp. isolated from the air.</title>
        <authorList>
            <person name="Won M."/>
            <person name="Lee C.-M."/>
            <person name="Woen H.-Y."/>
            <person name="Kwon S.-W."/>
        </authorList>
    </citation>
    <scope>NUCLEOTIDE SEQUENCE [LARGE SCALE GENOMIC DNA]</scope>
    <source>
        <strain evidence="3">5116 S-27</strain>
    </source>
</reference>
<dbReference type="EMBL" id="CP095049">
    <property type="protein sequence ID" value="UOQ53794.1"/>
    <property type="molecule type" value="Genomic_DNA"/>
</dbReference>
<feature type="signal peptide" evidence="1">
    <location>
        <begin position="1"/>
        <end position="20"/>
    </location>
</feature>
<name>A0ABY4FBB1_9BACT</name>
<feature type="chain" id="PRO_5046368021" description="DUF4197 domain-containing protein" evidence="1">
    <location>
        <begin position="21"/>
        <end position="236"/>
    </location>
</feature>
<evidence type="ECO:0000313" key="2">
    <source>
        <dbReference type="EMBL" id="UOQ53794.1"/>
    </source>
</evidence>
<protein>
    <recommendedName>
        <fullName evidence="4">DUF4197 domain-containing protein</fullName>
    </recommendedName>
</protein>
<sequence length="236" mass="25679">MKRLFPLLLGSLAYCATAQAAAPLAGDTLRGQHQFIQTVSATMCERLEEEGKAKPLNSFSTVEAQLTISRITESSIQAHTEELGELMAANKISLPRKVRERLGENIVVHLLESCPAGQQLLMGIVQNQFGAKLSISAEEKPVLLVVSNDICQRLDADNASRPMASRTSKERMDAFAAAMQGGMLKNMEPLANFYGLDNMQKSKVSAALGQKIALLISQQCPSYILRLGLDAMTSRK</sequence>
<organism evidence="2 3">
    <name type="scientific">Hymenobacter cellulosivorans</name>
    <dbReference type="NCBI Taxonomy" id="2932249"/>
    <lineage>
        <taxon>Bacteria</taxon>
        <taxon>Pseudomonadati</taxon>
        <taxon>Bacteroidota</taxon>
        <taxon>Cytophagia</taxon>
        <taxon>Cytophagales</taxon>
        <taxon>Hymenobacteraceae</taxon>
        <taxon>Hymenobacter</taxon>
    </lineage>
</organism>
<evidence type="ECO:0000313" key="3">
    <source>
        <dbReference type="Proteomes" id="UP000831785"/>
    </source>
</evidence>
<accession>A0ABY4FBB1</accession>
<evidence type="ECO:0008006" key="4">
    <source>
        <dbReference type="Google" id="ProtNLM"/>
    </source>
</evidence>